<dbReference type="Proteomes" id="UP001161422">
    <property type="component" value="Unassembled WGS sequence"/>
</dbReference>
<keyword evidence="2" id="KW-1185">Reference proteome</keyword>
<accession>A0AA37RW75</accession>
<dbReference type="InterPro" id="IPR036249">
    <property type="entry name" value="Thioredoxin-like_sf"/>
</dbReference>
<sequence>MHKFLKDYAQRHQVKVDFIEVEKHPESISRYGLRATPTVFIKNEPVDLSKITSFEDFEHLLLAGPKG</sequence>
<proteinExistence type="predicted"/>
<organism evidence="1 2">
    <name type="scientific">Paraferrimonas sedimenticola</name>
    <dbReference type="NCBI Taxonomy" id="375674"/>
    <lineage>
        <taxon>Bacteria</taxon>
        <taxon>Pseudomonadati</taxon>
        <taxon>Pseudomonadota</taxon>
        <taxon>Gammaproteobacteria</taxon>
        <taxon>Alteromonadales</taxon>
        <taxon>Ferrimonadaceae</taxon>
        <taxon>Paraferrimonas</taxon>
    </lineage>
</organism>
<evidence type="ECO:0000313" key="1">
    <source>
        <dbReference type="EMBL" id="GLP96119.1"/>
    </source>
</evidence>
<gene>
    <name evidence="1" type="ORF">GCM10007895_14250</name>
</gene>
<reference evidence="1" key="2">
    <citation type="submission" date="2023-01" db="EMBL/GenBank/DDBJ databases">
        <title>Draft genome sequence of Paraferrimonas sedimenticola strain NBRC 101628.</title>
        <authorList>
            <person name="Sun Q."/>
            <person name="Mori K."/>
        </authorList>
    </citation>
    <scope>NUCLEOTIDE SEQUENCE</scope>
    <source>
        <strain evidence="1">NBRC 101628</strain>
    </source>
</reference>
<evidence type="ECO:0000313" key="2">
    <source>
        <dbReference type="Proteomes" id="UP001161422"/>
    </source>
</evidence>
<reference evidence="1" key="1">
    <citation type="journal article" date="2014" name="Int. J. Syst. Evol. Microbiol.">
        <title>Complete genome sequence of Corynebacterium casei LMG S-19264T (=DSM 44701T), isolated from a smear-ripened cheese.</title>
        <authorList>
            <consortium name="US DOE Joint Genome Institute (JGI-PGF)"/>
            <person name="Walter F."/>
            <person name="Albersmeier A."/>
            <person name="Kalinowski J."/>
            <person name="Ruckert C."/>
        </authorList>
    </citation>
    <scope>NUCLEOTIDE SEQUENCE</scope>
    <source>
        <strain evidence="1">NBRC 101628</strain>
    </source>
</reference>
<name>A0AA37RW75_9GAMM</name>
<protein>
    <submittedName>
        <fullName evidence="1">Uncharacterized protein</fullName>
    </submittedName>
</protein>
<dbReference type="Gene3D" id="3.40.30.10">
    <property type="entry name" value="Glutaredoxin"/>
    <property type="match status" value="1"/>
</dbReference>
<dbReference type="SUPFAM" id="SSF52833">
    <property type="entry name" value="Thioredoxin-like"/>
    <property type="match status" value="1"/>
</dbReference>
<comment type="caution">
    <text evidence="1">The sequence shown here is derived from an EMBL/GenBank/DDBJ whole genome shotgun (WGS) entry which is preliminary data.</text>
</comment>
<dbReference type="EMBL" id="BSNC01000004">
    <property type="protein sequence ID" value="GLP96119.1"/>
    <property type="molecule type" value="Genomic_DNA"/>
</dbReference>
<dbReference type="AlphaFoldDB" id="A0AA37RW75"/>